<dbReference type="EMBL" id="JAVDSC010000004">
    <property type="protein sequence ID" value="MDR6629317.1"/>
    <property type="molecule type" value="Genomic_DNA"/>
</dbReference>
<feature type="chain" id="PRO_5043477078" description="DUF4142 domain-containing protein" evidence="2">
    <location>
        <begin position="22"/>
        <end position="231"/>
    </location>
</feature>
<sequence length="231" mass="24466">MKKIASILILGSVVLASQSHAGLGTLSSLASKAVATTTGTSSQNLDLAGFLKQAQATNAMFIQSRTTLATLFAERKDSEELKTKLNSLKTTSDVKEKEAIQKEITKLTNDVLDASKKDEAATLERINALSVSQKQLLVNSLTNFAIAGLSARELVLNSKQVSMQMLSNPRSVSDSGMSFMDAKGLLGDVTGIAKNATMALVEYPQLMKKAGLNFKAPESAAAKPVDISDSI</sequence>
<accession>A0AAW8LFH1</accession>
<evidence type="ECO:0000256" key="1">
    <source>
        <dbReference type="SAM" id="Coils"/>
    </source>
</evidence>
<evidence type="ECO:0000256" key="2">
    <source>
        <dbReference type="SAM" id="SignalP"/>
    </source>
</evidence>
<evidence type="ECO:0008006" key="5">
    <source>
        <dbReference type="Google" id="ProtNLM"/>
    </source>
</evidence>
<keyword evidence="2" id="KW-0732">Signal</keyword>
<dbReference type="Proteomes" id="UP001262767">
    <property type="component" value="Unassembled WGS sequence"/>
</dbReference>
<comment type="caution">
    <text evidence="3">The sequence shown here is derived from an EMBL/GenBank/DDBJ whole genome shotgun (WGS) entry which is preliminary data.</text>
</comment>
<organism evidence="3 4">
    <name type="scientific">Acinetobacter lwoffii</name>
    <dbReference type="NCBI Taxonomy" id="28090"/>
    <lineage>
        <taxon>Bacteria</taxon>
        <taxon>Pseudomonadati</taxon>
        <taxon>Pseudomonadota</taxon>
        <taxon>Gammaproteobacteria</taxon>
        <taxon>Moraxellales</taxon>
        <taxon>Moraxellaceae</taxon>
        <taxon>Acinetobacter</taxon>
    </lineage>
</organism>
<dbReference type="RefSeq" id="WP_004647472.1">
    <property type="nucleotide sequence ID" value="NZ_BBSQ01000042.1"/>
</dbReference>
<keyword evidence="1" id="KW-0175">Coiled coil</keyword>
<evidence type="ECO:0000313" key="4">
    <source>
        <dbReference type="Proteomes" id="UP001262767"/>
    </source>
</evidence>
<proteinExistence type="predicted"/>
<dbReference type="AlphaFoldDB" id="A0AAW8LFH1"/>
<feature type="coiled-coil region" evidence="1">
    <location>
        <begin position="78"/>
        <end position="117"/>
    </location>
</feature>
<name>A0AAW8LFH1_ACILW</name>
<protein>
    <recommendedName>
        <fullName evidence="5">DUF4142 domain-containing protein</fullName>
    </recommendedName>
</protein>
<reference evidence="3" key="1">
    <citation type="submission" date="2023-07" db="EMBL/GenBank/DDBJ databases">
        <title>Sorghum-associated microbial communities from plants grown in Nebraska, USA.</title>
        <authorList>
            <person name="Schachtman D."/>
        </authorList>
    </citation>
    <scope>NUCLEOTIDE SEQUENCE</scope>
    <source>
        <strain evidence="3">BE44</strain>
    </source>
</reference>
<feature type="signal peptide" evidence="2">
    <location>
        <begin position="1"/>
        <end position="21"/>
    </location>
</feature>
<evidence type="ECO:0000313" key="3">
    <source>
        <dbReference type="EMBL" id="MDR6629317.1"/>
    </source>
</evidence>
<gene>
    <name evidence="3" type="ORF">J2X86_001355</name>
</gene>